<keyword evidence="2 6" id="KW-0812">Transmembrane</keyword>
<dbReference type="Pfam" id="PF04932">
    <property type="entry name" value="Wzy_C"/>
    <property type="match status" value="1"/>
</dbReference>
<reference evidence="8 9" key="1">
    <citation type="journal article" date="2014" name="Genome Announc.">
        <title>Genome Sequence and Methylome of Soil Bacterium Gemmatirosa kalamazoonensis KBS708T, a Member of the Rarely Cultivated Gemmatimonadetes Phylum.</title>
        <authorList>
            <person name="Debruyn J.M."/>
            <person name="Radosevich M."/>
            <person name="Wommack K.E."/>
            <person name="Polson S.W."/>
            <person name="Hauser L.J."/>
            <person name="Fawaz M.N."/>
            <person name="Korlach J."/>
            <person name="Tsai Y.C."/>
        </authorList>
    </citation>
    <scope>NUCLEOTIDE SEQUENCE [LARGE SCALE GENOMIC DNA]</scope>
    <source>
        <strain evidence="8 9">KBS708</strain>
    </source>
</reference>
<feature type="transmembrane region" description="Helical" evidence="6">
    <location>
        <begin position="279"/>
        <end position="294"/>
    </location>
</feature>
<feature type="transmembrane region" description="Helical" evidence="6">
    <location>
        <begin position="44"/>
        <end position="61"/>
    </location>
</feature>
<gene>
    <name evidence="8" type="ORF">J421_0125</name>
</gene>
<dbReference type="HOGENOM" id="CLU_513707_0_0_0"/>
<evidence type="ECO:0000256" key="5">
    <source>
        <dbReference type="SAM" id="MobiDB-lite"/>
    </source>
</evidence>
<evidence type="ECO:0000313" key="9">
    <source>
        <dbReference type="Proteomes" id="UP000019151"/>
    </source>
</evidence>
<keyword evidence="3 6" id="KW-1133">Transmembrane helix</keyword>
<name>W0RB23_9BACT</name>
<feature type="transmembrane region" description="Helical" evidence="6">
    <location>
        <begin position="214"/>
        <end position="231"/>
    </location>
</feature>
<accession>W0RB23</accession>
<evidence type="ECO:0000256" key="6">
    <source>
        <dbReference type="SAM" id="Phobius"/>
    </source>
</evidence>
<dbReference type="RefSeq" id="WP_148306078.1">
    <property type="nucleotide sequence ID" value="NZ_CP007128.1"/>
</dbReference>
<evidence type="ECO:0000256" key="2">
    <source>
        <dbReference type="ARBA" id="ARBA00022692"/>
    </source>
</evidence>
<dbReference type="InterPro" id="IPR007016">
    <property type="entry name" value="O-antigen_ligase-rel_domated"/>
</dbReference>
<feature type="transmembrane region" description="Helical" evidence="6">
    <location>
        <begin position="442"/>
        <end position="469"/>
    </location>
</feature>
<dbReference type="KEGG" id="gba:J421_0125"/>
<comment type="subcellular location">
    <subcellularLocation>
        <location evidence="1">Membrane</location>
        <topology evidence="1">Multi-pass membrane protein</topology>
    </subcellularLocation>
</comment>
<keyword evidence="9" id="KW-1185">Reference proteome</keyword>
<dbReference type="STRING" id="861299.J421_0125"/>
<evidence type="ECO:0000313" key="8">
    <source>
        <dbReference type="EMBL" id="AHG87662.1"/>
    </source>
</evidence>
<dbReference type="GO" id="GO:0016020">
    <property type="term" value="C:membrane"/>
    <property type="evidence" value="ECO:0007669"/>
    <property type="project" value="UniProtKB-SubCell"/>
</dbReference>
<proteinExistence type="predicted"/>
<sequence>MHTTLPPVGSTGDGWSTPPAVPARRLFGGRRRPAPAAGGRASRARWVVAAVAVASALALLATDNPAAAAGPAVLAMVAYALWTLPLRYVVFTLLVPTAVAFTPPRSVTEQYEIQASGILYEHFLKPLEELLNGYLSRVTGVGALAISGTEMLYVVLIGLAALRALRGQRIDTEGWAPSVRILLVSGIASLVVLAVLEVSGVLRGGDARSSLFQIRHLALMPLQLALFTYAFRDRRDFVIAALLVTAGACLKIFFGSYFLLHDAWPRGIEPEAMTDHEDSVLYVVVMFMWCAAWIHRPRRRLVLPTLAIVAWTFTGIVLNDRRIAYVSVAASFGLLYVLLRGPIKRRMTRGAVAMLPLLAAYLVIAKSHEGGIFKPGHEFMSVSDVNDPSNMWREMENFNLLATLKVNPVIGSGWGHEYLEIVKAADISVYMPQYRLTAHNSLLWLLGVSGIVGFTFIWMPIPIGVFLAARSYRNARDPVDRTIAVTVLAVIVSYINLAWGDMGTQASYATTLLALALAASGKLARATGAWPASARLLGAQHVARRAPADDRLTAGAPASAGEPPL</sequence>
<evidence type="ECO:0000256" key="4">
    <source>
        <dbReference type="ARBA" id="ARBA00023136"/>
    </source>
</evidence>
<feature type="transmembrane region" description="Helical" evidence="6">
    <location>
        <begin position="323"/>
        <end position="339"/>
    </location>
</feature>
<dbReference type="eggNOG" id="COG3307">
    <property type="taxonomic scope" value="Bacteria"/>
</dbReference>
<dbReference type="AlphaFoldDB" id="W0RB23"/>
<feature type="transmembrane region" description="Helical" evidence="6">
    <location>
        <begin position="181"/>
        <end position="202"/>
    </location>
</feature>
<evidence type="ECO:0000259" key="7">
    <source>
        <dbReference type="Pfam" id="PF04932"/>
    </source>
</evidence>
<feature type="transmembrane region" description="Helical" evidence="6">
    <location>
        <begin position="481"/>
        <end position="499"/>
    </location>
</feature>
<keyword evidence="4 6" id="KW-0472">Membrane</keyword>
<dbReference type="OrthoDB" id="5489348at2"/>
<feature type="transmembrane region" description="Helical" evidence="6">
    <location>
        <begin position="73"/>
        <end position="95"/>
    </location>
</feature>
<feature type="domain" description="O-antigen ligase-related" evidence="7">
    <location>
        <begin position="308"/>
        <end position="456"/>
    </location>
</feature>
<evidence type="ECO:0000256" key="1">
    <source>
        <dbReference type="ARBA" id="ARBA00004141"/>
    </source>
</evidence>
<dbReference type="EMBL" id="CP007128">
    <property type="protein sequence ID" value="AHG87662.1"/>
    <property type="molecule type" value="Genomic_DNA"/>
</dbReference>
<dbReference type="Proteomes" id="UP000019151">
    <property type="component" value="Chromosome"/>
</dbReference>
<feature type="transmembrane region" description="Helical" evidence="6">
    <location>
        <begin position="238"/>
        <end position="259"/>
    </location>
</feature>
<evidence type="ECO:0000256" key="3">
    <source>
        <dbReference type="ARBA" id="ARBA00022989"/>
    </source>
</evidence>
<dbReference type="InParanoid" id="W0RB23"/>
<protein>
    <recommendedName>
        <fullName evidence="7">O-antigen ligase-related domain-containing protein</fullName>
    </recommendedName>
</protein>
<organism evidence="8 9">
    <name type="scientific">Gemmatirosa kalamazoonensis</name>
    <dbReference type="NCBI Taxonomy" id="861299"/>
    <lineage>
        <taxon>Bacteria</taxon>
        <taxon>Pseudomonadati</taxon>
        <taxon>Gemmatimonadota</taxon>
        <taxon>Gemmatimonadia</taxon>
        <taxon>Gemmatimonadales</taxon>
        <taxon>Gemmatimonadaceae</taxon>
        <taxon>Gemmatirosa</taxon>
    </lineage>
</organism>
<feature type="region of interest" description="Disordered" evidence="5">
    <location>
        <begin position="1"/>
        <end position="37"/>
    </location>
</feature>
<feature type="transmembrane region" description="Helical" evidence="6">
    <location>
        <begin position="301"/>
        <end position="317"/>
    </location>
</feature>
<feature type="transmembrane region" description="Helical" evidence="6">
    <location>
        <begin position="134"/>
        <end position="160"/>
    </location>
</feature>